<dbReference type="EMBL" id="CAACVG010008331">
    <property type="protein sequence ID" value="VEN49374.1"/>
    <property type="molecule type" value="Genomic_DNA"/>
</dbReference>
<reference evidence="2 3" key="1">
    <citation type="submission" date="2019-01" db="EMBL/GenBank/DDBJ databases">
        <authorList>
            <person name="Sayadi A."/>
        </authorList>
    </citation>
    <scope>NUCLEOTIDE SEQUENCE [LARGE SCALE GENOMIC DNA]</scope>
</reference>
<evidence type="ECO:0000256" key="1">
    <source>
        <dbReference type="SAM" id="MobiDB-lite"/>
    </source>
</evidence>
<dbReference type="Proteomes" id="UP000410492">
    <property type="component" value="Unassembled WGS sequence"/>
</dbReference>
<name>A0A653CN76_CALMS</name>
<dbReference type="OrthoDB" id="6748388at2759"/>
<accession>A0A653CN76</accession>
<keyword evidence="3" id="KW-1185">Reference proteome</keyword>
<gene>
    <name evidence="2" type="ORF">CALMAC_LOCUS10508</name>
</gene>
<evidence type="ECO:0000313" key="2">
    <source>
        <dbReference type="EMBL" id="VEN49374.1"/>
    </source>
</evidence>
<proteinExistence type="predicted"/>
<protein>
    <submittedName>
        <fullName evidence="2">Uncharacterized protein</fullName>
    </submittedName>
</protein>
<evidence type="ECO:0000313" key="3">
    <source>
        <dbReference type="Proteomes" id="UP000410492"/>
    </source>
</evidence>
<feature type="compositionally biased region" description="Low complexity" evidence="1">
    <location>
        <begin position="51"/>
        <end position="69"/>
    </location>
</feature>
<dbReference type="AlphaFoldDB" id="A0A653CN76"/>
<sequence length="69" mass="7396">MRPYNMVACRFTDTRNGGNATDISDRNRLLFAANAIDATDLTNADVTSASNTNRRTSTTPPTSTGGKKT</sequence>
<feature type="region of interest" description="Disordered" evidence="1">
    <location>
        <begin position="42"/>
        <end position="69"/>
    </location>
</feature>
<organism evidence="2 3">
    <name type="scientific">Callosobruchus maculatus</name>
    <name type="common">Southern cowpea weevil</name>
    <name type="synonym">Pulse bruchid</name>
    <dbReference type="NCBI Taxonomy" id="64391"/>
    <lineage>
        <taxon>Eukaryota</taxon>
        <taxon>Metazoa</taxon>
        <taxon>Ecdysozoa</taxon>
        <taxon>Arthropoda</taxon>
        <taxon>Hexapoda</taxon>
        <taxon>Insecta</taxon>
        <taxon>Pterygota</taxon>
        <taxon>Neoptera</taxon>
        <taxon>Endopterygota</taxon>
        <taxon>Coleoptera</taxon>
        <taxon>Polyphaga</taxon>
        <taxon>Cucujiformia</taxon>
        <taxon>Chrysomeloidea</taxon>
        <taxon>Chrysomelidae</taxon>
        <taxon>Bruchinae</taxon>
        <taxon>Bruchini</taxon>
        <taxon>Callosobruchus</taxon>
    </lineage>
</organism>